<evidence type="ECO:0000313" key="2">
    <source>
        <dbReference type="Proteomes" id="UP000018538"/>
    </source>
</evidence>
<dbReference type="Proteomes" id="UP000018538">
    <property type="component" value="Unassembled WGS sequence"/>
</dbReference>
<sequence length="68" mass="8111">MWALNGLERYIIIYQLVILIANIKKNSDVIKYINNKICPKNILMRNTSKIRSYFKIINRQMIKLNIKA</sequence>
<protein>
    <submittedName>
        <fullName evidence="1">Uncharacterized protein</fullName>
    </submittedName>
</protein>
<dbReference type="EMBL" id="KI635736">
    <property type="protein sequence ID" value="ETB61766.1"/>
    <property type="molecule type" value="Genomic_DNA"/>
</dbReference>
<organism evidence="1 2">
    <name type="scientific">Plasmodium yoelii 17X</name>
    <dbReference type="NCBI Taxonomy" id="1323249"/>
    <lineage>
        <taxon>Eukaryota</taxon>
        <taxon>Sar</taxon>
        <taxon>Alveolata</taxon>
        <taxon>Apicomplexa</taxon>
        <taxon>Aconoidasida</taxon>
        <taxon>Haemosporida</taxon>
        <taxon>Plasmodiidae</taxon>
        <taxon>Plasmodium</taxon>
        <taxon>Plasmodium (Vinckeia)</taxon>
    </lineage>
</organism>
<accession>V7PQ89</accession>
<name>V7PQ89_PLAYE</name>
<gene>
    <name evidence="1" type="ORF">YYC_01587</name>
</gene>
<keyword evidence="2" id="KW-1185">Reference proteome</keyword>
<reference evidence="1 2" key="1">
    <citation type="submission" date="2013-11" db="EMBL/GenBank/DDBJ databases">
        <title>The Genome Sequence of Plasmodium yoelii 17X.</title>
        <authorList>
            <consortium name="The Broad Institute Genomics Platform"/>
            <consortium name="The Broad Institute Genome Sequencing Center for Infectious Disease"/>
            <person name="Neafsey D."/>
            <person name="Adams J."/>
            <person name="Walker B."/>
            <person name="Young S.K."/>
            <person name="Zeng Q."/>
            <person name="Gargeya S."/>
            <person name="Fitzgerald M."/>
            <person name="Haas B."/>
            <person name="Abouelleil A."/>
            <person name="Alvarado L."/>
            <person name="Chapman S.B."/>
            <person name="Gainer-Dewar J."/>
            <person name="Goldberg J."/>
            <person name="Griggs A."/>
            <person name="Gujja S."/>
            <person name="Hansen M."/>
            <person name="Howarth C."/>
            <person name="Imamovic A."/>
            <person name="Ireland A."/>
            <person name="Larimer J."/>
            <person name="McCowan C."/>
            <person name="Murphy C."/>
            <person name="Pearson M."/>
            <person name="Poon T.W."/>
            <person name="Priest M."/>
            <person name="Roberts A."/>
            <person name="Saif S."/>
            <person name="Shea T."/>
            <person name="Sykes S."/>
            <person name="Wortman J."/>
            <person name="Nusbaum C."/>
            <person name="Birren B."/>
        </authorList>
    </citation>
    <scope>NUCLEOTIDE SEQUENCE [LARGE SCALE GENOMIC DNA]</scope>
    <source>
        <strain evidence="1 2">17X</strain>
    </source>
</reference>
<proteinExistence type="predicted"/>
<evidence type="ECO:0000313" key="1">
    <source>
        <dbReference type="EMBL" id="ETB61766.1"/>
    </source>
</evidence>
<dbReference type="AlphaFoldDB" id="V7PQ89"/>